<dbReference type="PROSITE" id="PS50015">
    <property type="entry name" value="SAP_B"/>
    <property type="match status" value="6"/>
</dbReference>
<dbReference type="Gene3D" id="1.10.225.10">
    <property type="entry name" value="Saposin-like"/>
    <property type="match status" value="8"/>
</dbReference>
<evidence type="ECO:0000313" key="6">
    <source>
        <dbReference type="Proteomes" id="UP001158986"/>
    </source>
</evidence>
<feature type="domain" description="Saposin B-type" evidence="4">
    <location>
        <begin position="754"/>
        <end position="833"/>
    </location>
</feature>
<dbReference type="InterPro" id="IPR051428">
    <property type="entry name" value="Sphingo_Act-Surfact_Prot"/>
</dbReference>
<dbReference type="SUPFAM" id="SSF47862">
    <property type="entry name" value="Saposin"/>
    <property type="match status" value="7"/>
</dbReference>
<dbReference type="InterPro" id="IPR008138">
    <property type="entry name" value="SapB_2"/>
</dbReference>
<reference evidence="5 6" key="1">
    <citation type="submission" date="2021-11" db="EMBL/GenBank/DDBJ databases">
        <authorList>
            <person name="Islam A."/>
            <person name="Islam S."/>
            <person name="Flora M.S."/>
            <person name="Rahman M."/>
            <person name="Ziaur R.M."/>
            <person name="Epstein J.H."/>
            <person name="Hassan M."/>
            <person name="Klassen M."/>
            <person name="Woodard K."/>
            <person name="Webb A."/>
            <person name="Webby R.J."/>
            <person name="El Zowalaty M.E."/>
        </authorList>
    </citation>
    <scope>NUCLEOTIDE SEQUENCE [LARGE SCALE GENOMIC DNA]</scope>
    <source>
        <strain evidence="5">Pbs1</strain>
    </source>
</reference>
<proteinExistence type="predicted"/>
<dbReference type="Pfam" id="PF03489">
    <property type="entry name" value="SapB_2"/>
    <property type="match status" value="1"/>
</dbReference>
<dbReference type="InterPro" id="IPR008139">
    <property type="entry name" value="SaposinB_dom"/>
</dbReference>
<dbReference type="InterPro" id="IPR011001">
    <property type="entry name" value="Saposin-like"/>
</dbReference>
<feature type="chain" id="PRO_5046373211" description="Saposin B-type domain-containing protein" evidence="3">
    <location>
        <begin position="20"/>
        <end position="1144"/>
    </location>
</feature>
<gene>
    <name evidence="5" type="ORF">PBS001_LOCUS7090</name>
</gene>
<evidence type="ECO:0000256" key="3">
    <source>
        <dbReference type="SAM" id="SignalP"/>
    </source>
</evidence>
<keyword evidence="6" id="KW-1185">Reference proteome</keyword>
<evidence type="ECO:0000256" key="1">
    <source>
        <dbReference type="ARBA" id="ARBA00023157"/>
    </source>
</evidence>
<evidence type="ECO:0000256" key="2">
    <source>
        <dbReference type="ARBA" id="ARBA00023180"/>
    </source>
</evidence>
<keyword evidence="1" id="KW-1015">Disulfide bond</keyword>
<dbReference type="Proteomes" id="UP001158986">
    <property type="component" value="Unassembled WGS sequence"/>
</dbReference>
<accession>A0ABN8D5A4</accession>
<evidence type="ECO:0000259" key="4">
    <source>
        <dbReference type="PROSITE" id="PS50015"/>
    </source>
</evidence>
<dbReference type="PANTHER" id="PTHR11480">
    <property type="entry name" value="SAPOSIN-RELATED"/>
    <property type="match status" value="1"/>
</dbReference>
<feature type="domain" description="Saposin B-type" evidence="4">
    <location>
        <begin position="388"/>
        <end position="467"/>
    </location>
</feature>
<dbReference type="SMART" id="SM00741">
    <property type="entry name" value="SapB"/>
    <property type="match status" value="9"/>
</dbReference>
<feature type="signal peptide" evidence="3">
    <location>
        <begin position="1"/>
        <end position="19"/>
    </location>
</feature>
<dbReference type="EMBL" id="CAKLCB010000367">
    <property type="protein sequence ID" value="CAH0520618.1"/>
    <property type="molecule type" value="Genomic_DNA"/>
</dbReference>
<organism evidence="5 6">
    <name type="scientific">Peronospora belbahrii</name>
    <dbReference type="NCBI Taxonomy" id="622444"/>
    <lineage>
        <taxon>Eukaryota</taxon>
        <taxon>Sar</taxon>
        <taxon>Stramenopiles</taxon>
        <taxon>Oomycota</taxon>
        <taxon>Peronosporomycetes</taxon>
        <taxon>Peronosporales</taxon>
        <taxon>Peronosporaceae</taxon>
        <taxon>Peronospora</taxon>
    </lineage>
</organism>
<protein>
    <recommendedName>
        <fullName evidence="4">Saposin B-type domain-containing protein</fullName>
    </recommendedName>
</protein>
<feature type="domain" description="Saposin B-type" evidence="4">
    <location>
        <begin position="190"/>
        <end position="269"/>
    </location>
</feature>
<keyword evidence="3" id="KW-0732">Signal</keyword>
<evidence type="ECO:0000313" key="5">
    <source>
        <dbReference type="EMBL" id="CAH0520618.1"/>
    </source>
</evidence>
<feature type="domain" description="Saposin B-type" evidence="4">
    <location>
        <begin position="531"/>
        <end position="610"/>
    </location>
</feature>
<name>A0ABN8D5A4_9STRA</name>
<feature type="domain" description="Saposin B-type" evidence="4">
    <location>
        <begin position="1035"/>
        <end position="1113"/>
    </location>
</feature>
<sequence>MRSVHALLLSLVAASTVSSAELEMRHSPDMTDDQMIGGIEENEKENDEIVSLMTALSEQFQRSSEMLQSFFHLNDVDDAVRIVVIEQKEQDPARDRKMACLKAVEKIHEDEELEQETMTFMTYICSTFDKMSLQVWGGASCEDLDRPELVEQCNLVLKSKDVVQKYLLEGKTDGQVCDIISTVTDLDATDDFPCHLCQRFVQMVDHAVSQDMQQVEQVREIIGDVCDAMPADSMCHTVLKNYDAIVDWVKHGTDSLVVCSRLAICSADSDDGSKIPGLDSEEPLAAEDGALATADLNKQEQSCFFCTHVTGVIYEVNILFPDQLPMLTSLFASVCEMTAAVSKCQEAKANFDRIVDLVQLGQQPREVCVNADFCSKVAALDITHMHGNDKACVYCDAATTVVEVILQEAPEEINQIREYADMICNILGEDSPCHEYVNQMDTVIDSLNKGSHPRDICKMLKYCSAEREDDPSSQLTERSRVGMMRNGHVGNHPRGSMNGQGGRHGRVGNGMQDETAVMQADERPAHPVHPHHGSCGFCSRVATVIHQVNQKSPEKLSIVKTILSNVCQLVPSKFKCDVVDKNFDKIVEMEKEGKHPHEICKLLGLCDKMHDGEEHVPFVTADVKDITVGSDWRPGNETECTYCQFATTVAKIAVEQYGADIREVRAYADMICDMLSKDNPCHIYVKQFDFVIDSITKGMSSKAICVGLKFCIATNANDKGNTASSGLSFTSPISDRTAHDAILLRQVNDAMKASIDGCFFCTQAASVIEVAVAADSSKIAQIRQIADVVCIMLPSESQCQSFMEKFDTVIDSLRKGKQIKAICHDLQYCTADAMATVVVPDMIAVQNHDKGSGTCAYCNGIVTVLHYALDQESDQVKAMREAVGTFCELLPTDDACHNDLTTFDEVVSDLLSRKEPAAICQRLSLCASAGARSDLLSGLLDFTGGDFLPKRCTTCQQNTLLLASVITRPDSLVTFEDEISSVCRLIPESSECELLMKHYDVIIDLLKKKEDAETICTRIGECVPADEEVQEEKSMPVSCLFCELTADVLEHAKDSEKVLREAKATLETMCTVLPPLARCDVLSSKFDDLLSLMRDGNSPSEACHALALCDAEFVFLPTSDMQEDPIVQAFEKGRQSMSKTMAIE</sequence>
<keyword evidence="2" id="KW-0325">Glycoprotein</keyword>
<comment type="caution">
    <text evidence="5">The sequence shown here is derived from an EMBL/GenBank/DDBJ whole genome shotgun (WGS) entry which is preliminary data.</text>
</comment>
<feature type="domain" description="Saposin B-type" evidence="4">
    <location>
        <begin position="851"/>
        <end position="930"/>
    </location>
</feature>